<proteinExistence type="predicted"/>
<accession>A0A7C8YB08</accession>
<name>A0A7C8YB08_OPUST</name>
<evidence type="ECO:0000313" key="1">
    <source>
        <dbReference type="EMBL" id="MBA4614039.1"/>
    </source>
</evidence>
<organism evidence="1">
    <name type="scientific">Opuntia streptacantha</name>
    <name type="common">Prickly pear cactus</name>
    <name type="synonym">Opuntia cardona</name>
    <dbReference type="NCBI Taxonomy" id="393608"/>
    <lineage>
        <taxon>Eukaryota</taxon>
        <taxon>Viridiplantae</taxon>
        <taxon>Streptophyta</taxon>
        <taxon>Embryophyta</taxon>
        <taxon>Tracheophyta</taxon>
        <taxon>Spermatophyta</taxon>
        <taxon>Magnoliopsida</taxon>
        <taxon>eudicotyledons</taxon>
        <taxon>Gunneridae</taxon>
        <taxon>Pentapetalae</taxon>
        <taxon>Caryophyllales</taxon>
        <taxon>Cactineae</taxon>
        <taxon>Cactaceae</taxon>
        <taxon>Opuntioideae</taxon>
        <taxon>Opuntia</taxon>
    </lineage>
</organism>
<protein>
    <submittedName>
        <fullName evidence="1">Uncharacterized protein</fullName>
    </submittedName>
</protein>
<reference evidence="1" key="2">
    <citation type="submission" date="2020-07" db="EMBL/GenBank/DDBJ databases">
        <authorList>
            <person name="Vera ALvarez R."/>
            <person name="Arias-Moreno D.M."/>
            <person name="Jimenez-Jacinto V."/>
            <person name="Jimenez-Bremont J.F."/>
            <person name="Swaminathan K."/>
            <person name="Moose S.P."/>
            <person name="Guerrero-Gonzalez M.L."/>
            <person name="Marino-Ramirez L."/>
            <person name="Landsman D."/>
            <person name="Rodriguez-Kessler M."/>
            <person name="Delgado-Sanchez P."/>
        </authorList>
    </citation>
    <scope>NUCLEOTIDE SEQUENCE</scope>
    <source>
        <tissue evidence="1">Cladode</tissue>
    </source>
</reference>
<reference evidence="1" key="1">
    <citation type="journal article" date="2013" name="J. Plant Res.">
        <title>Effect of fungi and light on seed germination of three Opuntia species from semiarid lands of central Mexico.</title>
        <authorList>
            <person name="Delgado-Sanchez P."/>
            <person name="Jimenez-Bremont J.F."/>
            <person name="Guerrero-Gonzalez Mde L."/>
            <person name="Flores J."/>
        </authorList>
    </citation>
    <scope>NUCLEOTIDE SEQUENCE</scope>
    <source>
        <tissue evidence="1">Cladode</tissue>
    </source>
</reference>
<dbReference type="EMBL" id="GISG01000469">
    <property type="protein sequence ID" value="MBA4614039.1"/>
    <property type="molecule type" value="Transcribed_RNA"/>
</dbReference>
<sequence>MSSNEGLKTMCVKESNHHQIYQTPFQSGHSENSPSLVSFSLANSSKQPKQMNKQQHQVYSKVSKKMSLELVNEDPDEITAWQVQPEIISAYLLQLGHHHCHVYTSYPKGHAFPIESESFEPGKSLLLFPPLLTFPTNSKCCPPLFHFSKGKQHPRNGYKCHCQRLKGL</sequence>
<dbReference type="AlphaFoldDB" id="A0A7C8YB08"/>